<dbReference type="Gene3D" id="3.90.550.10">
    <property type="entry name" value="Spore Coat Polysaccharide Biosynthesis Protein SpsA, Chain A"/>
    <property type="match status" value="1"/>
</dbReference>
<comment type="caution">
    <text evidence="13">The sequence shown here is derived from an EMBL/GenBank/DDBJ whole genome shotgun (WGS) entry which is preliminary data.</text>
</comment>
<sequence length="338" mass="39609">MTICGEQSFHQGIISLKSILIFHSNQNDQNQRQRQPPLHFIIMTDPEMMNAISHALDQMHTELSSSSPSPSSTEENAERYFTYNLKKIEYPNMNTSDIQIWRSLFKQCASQRLFLPAILIDYDSIIYLDTDVLVFTPISQIWLFFNQMNQTQLAAATYESEDYSSNWYYRFARHPYYPPYGLNSGVMLMNLTRMRKFGWTERLPTILNEYRSKIVWGDQDIINIIFSKNIDKIFVMDCSWNYRPDHCVYSQTCRSAKQNGIRILHGNRGSFVQPDKQPIFKMIFQLIEQFNLGRNESSTIIIIDELKQIMFKQNNIVGQSNLNNNCDKIPNLIIKSID</sequence>
<keyword evidence="9" id="KW-0325">Glycoprotein</keyword>
<dbReference type="InterPro" id="IPR002495">
    <property type="entry name" value="Glyco_trans_8"/>
</dbReference>
<evidence type="ECO:0000256" key="12">
    <source>
        <dbReference type="ARBA" id="ARBA00049181"/>
    </source>
</evidence>
<evidence type="ECO:0000256" key="7">
    <source>
        <dbReference type="ARBA" id="ARBA00022989"/>
    </source>
</evidence>
<keyword evidence="14" id="KW-1185">Reference proteome</keyword>
<keyword evidence="8" id="KW-0472">Membrane</keyword>
<evidence type="ECO:0000256" key="8">
    <source>
        <dbReference type="ARBA" id="ARBA00023136"/>
    </source>
</evidence>
<dbReference type="InterPro" id="IPR029044">
    <property type="entry name" value="Nucleotide-diphossugar_trans"/>
</dbReference>
<name>A0ABQ8IWL3_DERPT</name>
<dbReference type="InterPro" id="IPR051993">
    <property type="entry name" value="Glycosyltransferase_8"/>
</dbReference>
<comment type="function">
    <text evidence="10">Glycosyltransferase which elongates the O-linked glucose attached to EGF-like repeats in the extracellular domain of Notch proteins by catalyzing the addition of xylose.</text>
</comment>
<dbReference type="SUPFAM" id="SSF53448">
    <property type="entry name" value="Nucleotide-diphospho-sugar transferases"/>
    <property type="match status" value="1"/>
</dbReference>
<evidence type="ECO:0000313" key="14">
    <source>
        <dbReference type="Proteomes" id="UP000887458"/>
    </source>
</evidence>
<evidence type="ECO:0000256" key="1">
    <source>
        <dbReference type="ARBA" id="ARBA00004606"/>
    </source>
</evidence>
<accession>A0ABQ8IWL3</accession>
<dbReference type="EMBL" id="NJHN03000106">
    <property type="protein sequence ID" value="KAH9414684.1"/>
    <property type="molecule type" value="Genomic_DNA"/>
</dbReference>
<evidence type="ECO:0000256" key="4">
    <source>
        <dbReference type="ARBA" id="ARBA00022679"/>
    </source>
</evidence>
<protein>
    <recommendedName>
        <fullName evidence="11">UDP-D-xylose:beta-D-glucoside alpha-1,3-D-xylosyltransferase</fullName>
        <ecNumber evidence="11">2.4.2.42</ecNumber>
    </recommendedName>
</protein>
<evidence type="ECO:0000313" key="13">
    <source>
        <dbReference type="EMBL" id="KAH9414684.1"/>
    </source>
</evidence>
<comment type="catalytic activity">
    <reaction evidence="12">
        <text>3-O-(beta-D-glucosyl)-L-seryl-[EGF-like domain protein] + UDP-alpha-D-xylose = 3-O-[alpha-D-xylosyl-(1-&gt;3)-beta-D-glucosyl]-L-seryl-[EGF-like domain protein] + UDP + H(+)</text>
        <dbReference type="Rhea" id="RHEA:56064"/>
        <dbReference type="Rhea" id="RHEA-COMP:14610"/>
        <dbReference type="Rhea" id="RHEA-COMP:14611"/>
        <dbReference type="ChEBI" id="CHEBI:15378"/>
        <dbReference type="ChEBI" id="CHEBI:57632"/>
        <dbReference type="ChEBI" id="CHEBI:58223"/>
        <dbReference type="ChEBI" id="CHEBI:140575"/>
        <dbReference type="ChEBI" id="CHEBI:140576"/>
        <dbReference type="EC" id="2.4.2.42"/>
    </reaction>
</comment>
<keyword evidence="4" id="KW-0808">Transferase</keyword>
<reference evidence="13 14" key="1">
    <citation type="journal article" date="2018" name="J. Allergy Clin. Immunol.">
        <title>High-quality assembly of Dermatophagoides pteronyssinus genome and transcriptome reveals a wide range of novel allergens.</title>
        <authorList>
            <person name="Liu X.Y."/>
            <person name="Yang K.Y."/>
            <person name="Wang M.Q."/>
            <person name="Kwok J.S."/>
            <person name="Zeng X."/>
            <person name="Yang Z."/>
            <person name="Xiao X.J."/>
            <person name="Lau C.P."/>
            <person name="Li Y."/>
            <person name="Huang Z.M."/>
            <person name="Ba J.G."/>
            <person name="Yim A.K."/>
            <person name="Ouyang C.Y."/>
            <person name="Ngai S.M."/>
            <person name="Chan T.F."/>
            <person name="Leung E.L."/>
            <person name="Liu L."/>
            <person name="Liu Z.G."/>
            <person name="Tsui S.K."/>
        </authorList>
    </citation>
    <scope>NUCLEOTIDE SEQUENCE [LARGE SCALE GENOMIC DNA]</scope>
    <source>
        <strain evidence="13">Derp</strain>
    </source>
</reference>
<evidence type="ECO:0000256" key="9">
    <source>
        <dbReference type="ARBA" id="ARBA00023180"/>
    </source>
</evidence>
<keyword evidence="5" id="KW-0812">Transmembrane</keyword>
<organism evidence="13 14">
    <name type="scientific">Dermatophagoides pteronyssinus</name>
    <name type="common">European house dust mite</name>
    <dbReference type="NCBI Taxonomy" id="6956"/>
    <lineage>
        <taxon>Eukaryota</taxon>
        <taxon>Metazoa</taxon>
        <taxon>Ecdysozoa</taxon>
        <taxon>Arthropoda</taxon>
        <taxon>Chelicerata</taxon>
        <taxon>Arachnida</taxon>
        <taxon>Acari</taxon>
        <taxon>Acariformes</taxon>
        <taxon>Sarcoptiformes</taxon>
        <taxon>Astigmata</taxon>
        <taxon>Psoroptidia</taxon>
        <taxon>Analgoidea</taxon>
        <taxon>Pyroglyphidae</taxon>
        <taxon>Dermatophagoidinae</taxon>
        <taxon>Dermatophagoides</taxon>
    </lineage>
</organism>
<comment type="subcellular location">
    <subcellularLocation>
        <location evidence="1">Membrane</location>
        <topology evidence="1">Single-pass type II membrane protein</topology>
    </subcellularLocation>
</comment>
<evidence type="ECO:0000256" key="5">
    <source>
        <dbReference type="ARBA" id="ARBA00022692"/>
    </source>
</evidence>
<evidence type="ECO:0000256" key="2">
    <source>
        <dbReference type="ARBA" id="ARBA00006351"/>
    </source>
</evidence>
<keyword evidence="6" id="KW-0735">Signal-anchor</keyword>
<evidence type="ECO:0000256" key="6">
    <source>
        <dbReference type="ARBA" id="ARBA00022968"/>
    </source>
</evidence>
<dbReference type="PANTHER" id="PTHR46012">
    <property type="entry name" value="IP22168P"/>
    <property type="match status" value="1"/>
</dbReference>
<dbReference type="EC" id="2.4.2.42" evidence="11"/>
<reference evidence="13 14" key="2">
    <citation type="journal article" date="2022" name="Mol. Biol. Evol.">
        <title>Comparative Genomics Reveals Insights into the Divergent Evolution of Astigmatic Mites and Household Pest Adaptations.</title>
        <authorList>
            <person name="Xiong Q."/>
            <person name="Wan A.T."/>
            <person name="Liu X."/>
            <person name="Fung C.S."/>
            <person name="Xiao X."/>
            <person name="Malainual N."/>
            <person name="Hou J."/>
            <person name="Wang L."/>
            <person name="Wang M."/>
            <person name="Yang K.Y."/>
            <person name="Cui Y."/>
            <person name="Leung E.L."/>
            <person name="Nong W."/>
            <person name="Shin S.K."/>
            <person name="Au S.W."/>
            <person name="Jeong K.Y."/>
            <person name="Chew F.T."/>
            <person name="Hui J.H."/>
            <person name="Leung T.F."/>
            <person name="Tungtrongchitr A."/>
            <person name="Zhong N."/>
            <person name="Liu Z."/>
            <person name="Tsui S.K."/>
        </authorList>
    </citation>
    <scope>NUCLEOTIDE SEQUENCE [LARGE SCALE GENOMIC DNA]</scope>
    <source>
        <strain evidence="13">Derp</strain>
    </source>
</reference>
<dbReference type="PANTHER" id="PTHR46012:SF2">
    <property type="entry name" value="IP22168P"/>
    <property type="match status" value="1"/>
</dbReference>
<comment type="similarity">
    <text evidence="2">Belongs to the glycosyltransferase 8 family.</text>
</comment>
<evidence type="ECO:0000256" key="3">
    <source>
        <dbReference type="ARBA" id="ARBA00022676"/>
    </source>
</evidence>
<evidence type="ECO:0000256" key="11">
    <source>
        <dbReference type="ARBA" id="ARBA00038854"/>
    </source>
</evidence>
<gene>
    <name evidence="13" type="primary">GXYLT2</name>
    <name evidence="13" type="ORF">DERP_014191</name>
</gene>
<dbReference type="Proteomes" id="UP000887458">
    <property type="component" value="Unassembled WGS sequence"/>
</dbReference>
<dbReference type="Pfam" id="PF01501">
    <property type="entry name" value="Glyco_transf_8"/>
    <property type="match status" value="1"/>
</dbReference>
<proteinExistence type="inferred from homology"/>
<keyword evidence="7" id="KW-1133">Transmembrane helix</keyword>
<evidence type="ECO:0000256" key="10">
    <source>
        <dbReference type="ARBA" id="ARBA00037301"/>
    </source>
</evidence>
<keyword evidence="3" id="KW-0328">Glycosyltransferase</keyword>